<reference evidence="2" key="1">
    <citation type="journal article" date="2020" name="Nature">
        <title>Giant virus diversity and host interactions through global metagenomics.</title>
        <authorList>
            <person name="Schulz F."/>
            <person name="Roux S."/>
            <person name="Paez-Espino D."/>
            <person name="Jungbluth S."/>
            <person name="Walsh D.A."/>
            <person name="Denef V.J."/>
            <person name="McMahon K.D."/>
            <person name="Konstantinidis K.T."/>
            <person name="Eloe-Fadrosh E.A."/>
            <person name="Kyrpides N.C."/>
            <person name="Woyke T."/>
        </authorList>
    </citation>
    <scope>NUCLEOTIDE SEQUENCE</scope>
    <source>
        <strain evidence="2">GVMAG-M-3300023179-138</strain>
    </source>
</reference>
<dbReference type="AlphaFoldDB" id="A0A6C0E6R7"/>
<sequence>MPFSFPVDKQLEEQLKNMTLATPEELAAMKRAAHTNSHSTPKKGGSRRKGRKGRKTRSNRG</sequence>
<organism evidence="2">
    <name type="scientific">viral metagenome</name>
    <dbReference type="NCBI Taxonomy" id="1070528"/>
    <lineage>
        <taxon>unclassified sequences</taxon>
        <taxon>metagenomes</taxon>
        <taxon>organismal metagenomes</taxon>
    </lineage>
</organism>
<name>A0A6C0E6R7_9ZZZZ</name>
<proteinExistence type="predicted"/>
<feature type="compositionally biased region" description="Basic residues" evidence="1">
    <location>
        <begin position="40"/>
        <end position="61"/>
    </location>
</feature>
<protein>
    <submittedName>
        <fullName evidence="2">Uncharacterized protein</fullName>
    </submittedName>
</protein>
<evidence type="ECO:0000313" key="2">
    <source>
        <dbReference type="EMBL" id="QHT24331.1"/>
    </source>
</evidence>
<dbReference type="EMBL" id="MN739743">
    <property type="protein sequence ID" value="QHT24331.1"/>
    <property type="molecule type" value="Genomic_DNA"/>
</dbReference>
<feature type="region of interest" description="Disordered" evidence="1">
    <location>
        <begin position="26"/>
        <end position="61"/>
    </location>
</feature>
<accession>A0A6C0E6R7</accession>
<evidence type="ECO:0000256" key="1">
    <source>
        <dbReference type="SAM" id="MobiDB-lite"/>
    </source>
</evidence>